<dbReference type="EMBL" id="VDEP01000208">
    <property type="protein sequence ID" value="KAA1123527.1"/>
    <property type="molecule type" value="Genomic_DNA"/>
</dbReference>
<name>A0A5B0P2T4_PUCGR</name>
<proteinExistence type="predicted"/>
<dbReference type="EMBL" id="VSWC01000054">
    <property type="protein sequence ID" value="KAA1099848.1"/>
    <property type="molecule type" value="Genomic_DNA"/>
</dbReference>
<dbReference type="EMBL" id="VSWC01000079">
    <property type="protein sequence ID" value="KAA1094359.1"/>
    <property type="molecule type" value="Genomic_DNA"/>
</dbReference>
<dbReference type="AlphaFoldDB" id="A0A5B0P2T4"/>
<reference evidence="8 9" key="1">
    <citation type="submission" date="2019-05" db="EMBL/GenBank/DDBJ databases">
        <title>Emergence of the Ug99 lineage of the wheat stem rust pathogen through somatic hybridization.</title>
        <authorList>
            <person name="Li F."/>
            <person name="Upadhyaya N.M."/>
            <person name="Sperschneider J."/>
            <person name="Matny O."/>
            <person name="Nguyen-Phuc H."/>
            <person name="Mago R."/>
            <person name="Raley C."/>
            <person name="Miller M.E."/>
            <person name="Silverstein K.A.T."/>
            <person name="Henningsen E."/>
            <person name="Hirsch C.D."/>
            <person name="Visser B."/>
            <person name="Pretorius Z.A."/>
            <person name="Steffenson B.J."/>
            <person name="Schwessinger B."/>
            <person name="Dodds P.N."/>
            <person name="Figueroa M."/>
        </authorList>
    </citation>
    <scope>NUCLEOTIDE SEQUENCE [LARGE SCALE GENOMIC DNA]</scope>
    <source>
        <strain evidence="3">21-0</strain>
        <strain evidence="1 9">Ug99</strain>
    </source>
</reference>
<dbReference type="Proteomes" id="UP000324748">
    <property type="component" value="Unassembled WGS sequence"/>
</dbReference>
<evidence type="ECO:0000313" key="2">
    <source>
        <dbReference type="EMBL" id="KAA1084556.1"/>
    </source>
</evidence>
<organism evidence="3 8">
    <name type="scientific">Puccinia graminis f. sp. tritici</name>
    <dbReference type="NCBI Taxonomy" id="56615"/>
    <lineage>
        <taxon>Eukaryota</taxon>
        <taxon>Fungi</taxon>
        <taxon>Dikarya</taxon>
        <taxon>Basidiomycota</taxon>
        <taxon>Pucciniomycotina</taxon>
        <taxon>Pucciniomycetes</taxon>
        <taxon>Pucciniales</taxon>
        <taxon>Pucciniaceae</taxon>
        <taxon>Puccinia</taxon>
    </lineage>
</organism>
<evidence type="ECO:0000313" key="5">
    <source>
        <dbReference type="EMBL" id="KAA1099848.1"/>
    </source>
</evidence>
<evidence type="ECO:0000313" key="6">
    <source>
        <dbReference type="EMBL" id="KAA1113105.1"/>
    </source>
</evidence>
<dbReference type="Proteomes" id="UP000325313">
    <property type="component" value="Unassembled WGS sequence"/>
</dbReference>
<evidence type="ECO:0000313" key="9">
    <source>
        <dbReference type="Proteomes" id="UP000325313"/>
    </source>
</evidence>
<evidence type="ECO:0000313" key="4">
    <source>
        <dbReference type="EMBL" id="KAA1099211.1"/>
    </source>
</evidence>
<sequence length="72" mass="8078">MNGAITDSEIQNNDQILKAKYLLNNNHIRIPEGTNLKKGDRVNFHGSLEGIDGEGMMIVQVDQGMYEDMNNN</sequence>
<dbReference type="EMBL" id="VDEP01000342">
    <property type="protein sequence ID" value="KAA1099211.1"/>
    <property type="molecule type" value="Genomic_DNA"/>
</dbReference>
<evidence type="ECO:0000313" key="7">
    <source>
        <dbReference type="EMBL" id="KAA1123527.1"/>
    </source>
</evidence>
<gene>
    <name evidence="3" type="ORF">PGT21_019024</name>
    <name evidence="6" type="ORF">PGT21_020978</name>
    <name evidence="5" type="ORF">PGT21_022830</name>
    <name evidence="2" type="ORF">PGT21_030691</name>
    <name evidence="1" type="ORF">PGTUg99_015781</name>
    <name evidence="4" type="ORF">PGTUg99_022391</name>
    <name evidence="7" type="ORF">PGTUg99_024646</name>
</gene>
<dbReference type="EMBL" id="VSWC01000118">
    <property type="protein sequence ID" value="KAA1084556.1"/>
    <property type="molecule type" value="Genomic_DNA"/>
</dbReference>
<evidence type="ECO:0000313" key="1">
    <source>
        <dbReference type="EMBL" id="KAA1071202.1"/>
    </source>
</evidence>
<protein>
    <submittedName>
        <fullName evidence="3">Uncharacterized protein</fullName>
    </submittedName>
</protein>
<dbReference type="EMBL" id="VSWC01000015">
    <property type="protein sequence ID" value="KAA1113105.1"/>
    <property type="molecule type" value="Genomic_DNA"/>
</dbReference>
<accession>A0A5B0P2T4</accession>
<evidence type="ECO:0000313" key="3">
    <source>
        <dbReference type="EMBL" id="KAA1094359.1"/>
    </source>
</evidence>
<keyword evidence="8" id="KW-1185">Reference proteome</keyword>
<dbReference type="EMBL" id="VDEP01000479">
    <property type="protein sequence ID" value="KAA1071202.1"/>
    <property type="molecule type" value="Genomic_DNA"/>
</dbReference>
<comment type="caution">
    <text evidence="3">The sequence shown here is derived from an EMBL/GenBank/DDBJ whole genome shotgun (WGS) entry which is preliminary data.</text>
</comment>
<evidence type="ECO:0000313" key="8">
    <source>
        <dbReference type="Proteomes" id="UP000324748"/>
    </source>
</evidence>